<proteinExistence type="predicted"/>
<accession>A0ABQ6ND62</accession>
<dbReference type="EMBL" id="BRYB01006470">
    <property type="protein sequence ID" value="GMI58413.1"/>
    <property type="molecule type" value="Genomic_DNA"/>
</dbReference>
<evidence type="ECO:0008006" key="4">
    <source>
        <dbReference type="Google" id="ProtNLM"/>
    </source>
</evidence>
<feature type="transmembrane region" description="Helical" evidence="1">
    <location>
        <begin position="642"/>
        <end position="662"/>
    </location>
</feature>
<gene>
    <name evidence="2" type="ORF">TeGR_g1539</name>
</gene>
<evidence type="ECO:0000313" key="2">
    <source>
        <dbReference type="EMBL" id="GMI58413.1"/>
    </source>
</evidence>
<dbReference type="Proteomes" id="UP001165060">
    <property type="component" value="Unassembled WGS sequence"/>
</dbReference>
<feature type="transmembrane region" description="Helical" evidence="1">
    <location>
        <begin position="613"/>
        <end position="630"/>
    </location>
</feature>
<keyword evidence="1" id="KW-1133">Transmembrane helix</keyword>
<dbReference type="SUPFAM" id="SSF53474">
    <property type="entry name" value="alpha/beta-Hydrolases"/>
    <property type="match status" value="1"/>
</dbReference>
<comment type="caution">
    <text evidence="2">The sequence shown here is derived from an EMBL/GenBank/DDBJ whole genome shotgun (WGS) entry which is preliminary data.</text>
</comment>
<dbReference type="Pfam" id="PF03283">
    <property type="entry name" value="PAE"/>
    <property type="match status" value="1"/>
</dbReference>
<reference evidence="2 3" key="1">
    <citation type="journal article" date="2023" name="Commun. Biol.">
        <title>Genome analysis of Parmales, the sister group of diatoms, reveals the evolutionary specialization of diatoms from phago-mixotrophs to photoautotrophs.</title>
        <authorList>
            <person name="Ban H."/>
            <person name="Sato S."/>
            <person name="Yoshikawa S."/>
            <person name="Yamada K."/>
            <person name="Nakamura Y."/>
            <person name="Ichinomiya M."/>
            <person name="Sato N."/>
            <person name="Blanc-Mathieu R."/>
            <person name="Endo H."/>
            <person name="Kuwata A."/>
            <person name="Ogata H."/>
        </authorList>
    </citation>
    <scope>NUCLEOTIDE SEQUENCE [LARGE SCALE GENOMIC DNA]</scope>
</reference>
<evidence type="ECO:0000313" key="3">
    <source>
        <dbReference type="Proteomes" id="UP001165060"/>
    </source>
</evidence>
<keyword evidence="3" id="KW-1185">Reference proteome</keyword>
<dbReference type="PANTHER" id="PTHR21562">
    <property type="entry name" value="NOTUM-RELATED"/>
    <property type="match status" value="1"/>
</dbReference>
<feature type="transmembrane region" description="Helical" evidence="1">
    <location>
        <begin position="579"/>
        <end position="601"/>
    </location>
</feature>
<organism evidence="2 3">
    <name type="scientific">Tetraparma gracilis</name>
    <dbReference type="NCBI Taxonomy" id="2962635"/>
    <lineage>
        <taxon>Eukaryota</taxon>
        <taxon>Sar</taxon>
        <taxon>Stramenopiles</taxon>
        <taxon>Ochrophyta</taxon>
        <taxon>Bolidophyceae</taxon>
        <taxon>Parmales</taxon>
        <taxon>Triparmaceae</taxon>
        <taxon>Tetraparma</taxon>
    </lineage>
</organism>
<feature type="transmembrane region" description="Helical" evidence="1">
    <location>
        <begin position="354"/>
        <end position="372"/>
    </location>
</feature>
<feature type="transmembrane region" description="Helical" evidence="1">
    <location>
        <begin position="540"/>
        <end position="559"/>
    </location>
</feature>
<dbReference type="InterPro" id="IPR004963">
    <property type="entry name" value="PAE/NOTUM"/>
</dbReference>
<protein>
    <recommendedName>
        <fullName evidence="4">Pectin acetylesterase</fullName>
    </recommendedName>
</protein>
<keyword evidence="1" id="KW-0812">Transmembrane</keyword>
<evidence type="ECO:0000256" key="1">
    <source>
        <dbReference type="SAM" id="Phobius"/>
    </source>
</evidence>
<name>A0ABQ6ND62_9STRA</name>
<sequence length="690" mass="75927">MSCASTQFQYHVLPPSPLAMCLDGSPPSYYFRPSPTGSSKLIIYLSGGGWCFSTDECLQRSGTDFGSSSSPRENCVFTPDLYQGGLGLLSSFSDVSSFSDHAVAFVTYCDGGSFSGNRTDADSGLHYRGKEILKSVVEHVLDSSTTPYTEVLLAGCSAGGMAVALNCDYVAAAAGDTTSVKCLVDAGLFPDVDYDPLHSLQDTVLPPACVAAHPDDPAACMHAAAALEHTETPTFVINSLYNWFGGDPLEGDSEASNNYRATVLDALSGIVANTDHGVFADSCPVHCETSMSWGSVMVDGHLMKDSVSWWYNYPHAALVIHIDYDHWLSEPSRNPTCDWPSPPSSPGLSVTTQIALGSTVAVLLVLGNFLLLRRFWSKRAVMLLVETSRSDSADTSEPEAEAENIDLDDIGLALDSGKAAGVKMRELAEDWVRARTEKLSKVWDGKLQAVMVKVLAGNVTPDEPSWLPHWKLAKFLVCSILTLWLTRLYILRQGRRHNWEVDDGFGWEEFTKFHMSGVVRDLVVFYFAGRLHNRRGVDCLLYLLPMWFGAYFMSAISEIDSLDLSASLSPSSIENQWTATTWTVMLIALMITVLGTQTHLYVLYMEGLVLDRLVVLAMVLGVFLIPYLAWLGGMHVNLRYSWSFALQAFILGIYLNGIAVWGRDDILTCEAHNYRAEADSCGCYYEWDYY</sequence>
<dbReference type="InterPro" id="IPR029058">
    <property type="entry name" value="AB_hydrolase_fold"/>
</dbReference>
<keyword evidence="1" id="KW-0472">Membrane</keyword>